<dbReference type="InterPro" id="IPR040256">
    <property type="entry name" value="At4g02000-like"/>
</dbReference>
<sequence>MGNHVVLFIFDNMFEVERIIENQPWNFDKHLVVMEKFEESSKLNELTFDKAWFWVQVHDIPVHFMSKQVAENICDIIGEVHRLPESIEDDGGKFIRVCVRLDINLSLCRGRVIMVENVWIQSRGTLTSKQKQFDPHLRAEPFQSRGKMYFFVPRIFYKEVPKTMKTKVAEVNNGVPMEVGVHGSDTVEMETGRADSEEAETHNEVTTSYGKQSMMVDLGKETEKLNSHNSTISKIPPPNNSGLALNESNINQKTVVIDMPINCHDSGSFNVEALAPTLINQLLPTQVTNVPRDDNNPIPQATMFTSKQSNAHKATDPRSSKPVGNSNEISPPTGKWTRLLRAQTSTPSHHGSLETIALGKRSVDDSRSPMEVTNKRLQVSMENDQQSQILAEDVSQPCQKQ</sequence>
<dbReference type="InParanoid" id="A0A7N2MD97"/>
<evidence type="ECO:0000313" key="3">
    <source>
        <dbReference type="Proteomes" id="UP000594261"/>
    </source>
</evidence>
<evidence type="ECO:0000313" key="2">
    <source>
        <dbReference type="EnsemblPlants" id="QL08p047504:mrna"/>
    </source>
</evidence>
<dbReference type="Proteomes" id="UP000594261">
    <property type="component" value="Chromosome 8"/>
</dbReference>
<keyword evidence="3" id="KW-1185">Reference proteome</keyword>
<dbReference type="OMA" id="VAENICD"/>
<protein>
    <recommendedName>
        <fullName evidence="4">DUF4283 domain-containing protein</fullName>
    </recommendedName>
</protein>
<reference evidence="2 3" key="1">
    <citation type="journal article" date="2016" name="G3 (Bethesda)">
        <title>First Draft Assembly and Annotation of the Genome of a California Endemic Oak Quercus lobata Nee (Fagaceae).</title>
        <authorList>
            <person name="Sork V.L."/>
            <person name="Fitz-Gibbon S.T."/>
            <person name="Puiu D."/>
            <person name="Crepeau M."/>
            <person name="Gugger P.F."/>
            <person name="Sherman R."/>
            <person name="Stevens K."/>
            <person name="Langley C.H."/>
            <person name="Pellegrini M."/>
            <person name="Salzberg S.L."/>
        </authorList>
    </citation>
    <scope>NUCLEOTIDE SEQUENCE [LARGE SCALE GENOMIC DNA]</scope>
    <source>
        <strain evidence="2 3">cv. SW786</strain>
    </source>
</reference>
<name>A0A7N2MD97_QUELO</name>
<dbReference type="PANTHER" id="PTHR31286:SF167">
    <property type="entry name" value="OS09G0268800 PROTEIN"/>
    <property type="match status" value="1"/>
</dbReference>
<feature type="region of interest" description="Disordered" evidence="1">
    <location>
        <begin position="288"/>
        <end position="401"/>
    </location>
</feature>
<feature type="compositionally biased region" description="Polar residues" evidence="1">
    <location>
        <begin position="297"/>
        <end position="312"/>
    </location>
</feature>
<dbReference type="EMBL" id="LRBV02000008">
    <property type="status" value="NOT_ANNOTATED_CDS"/>
    <property type="molecule type" value="Genomic_DNA"/>
</dbReference>
<accession>A0A7N2MD97</accession>
<reference evidence="2" key="2">
    <citation type="submission" date="2021-01" db="UniProtKB">
        <authorList>
            <consortium name="EnsemblPlants"/>
        </authorList>
    </citation>
    <scope>IDENTIFICATION</scope>
</reference>
<proteinExistence type="predicted"/>
<dbReference type="PANTHER" id="PTHR31286">
    <property type="entry name" value="GLYCINE-RICH CELL WALL STRUCTURAL PROTEIN 1.8-LIKE"/>
    <property type="match status" value="1"/>
</dbReference>
<dbReference type="EnsemblPlants" id="QL08p047504:mrna">
    <property type="protein sequence ID" value="QL08p047504:mrna"/>
    <property type="gene ID" value="QL08p047504"/>
</dbReference>
<dbReference type="Gramene" id="QL08p047504:mrna">
    <property type="protein sequence ID" value="QL08p047504:mrna"/>
    <property type="gene ID" value="QL08p047504"/>
</dbReference>
<organism evidence="2 3">
    <name type="scientific">Quercus lobata</name>
    <name type="common">Valley oak</name>
    <dbReference type="NCBI Taxonomy" id="97700"/>
    <lineage>
        <taxon>Eukaryota</taxon>
        <taxon>Viridiplantae</taxon>
        <taxon>Streptophyta</taxon>
        <taxon>Embryophyta</taxon>
        <taxon>Tracheophyta</taxon>
        <taxon>Spermatophyta</taxon>
        <taxon>Magnoliopsida</taxon>
        <taxon>eudicotyledons</taxon>
        <taxon>Gunneridae</taxon>
        <taxon>Pentapetalae</taxon>
        <taxon>rosids</taxon>
        <taxon>fabids</taxon>
        <taxon>Fagales</taxon>
        <taxon>Fagaceae</taxon>
        <taxon>Quercus</taxon>
    </lineage>
</organism>
<evidence type="ECO:0008006" key="4">
    <source>
        <dbReference type="Google" id="ProtNLM"/>
    </source>
</evidence>
<dbReference type="AlphaFoldDB" id="A0A7N2MD97"/>
<evidence type="ECO:0000256" key="1">
    <source>
        <dbReference type="SAM" id="MobiDB-lite"/>
    </source>
</evidence>
<feature type="compositionally biased region" description="Polar residues" evidence="1">
    <location>
        <begin position="375"/>
        <end position="389"/>
    </location>
</feature>